<dbReference type="RefSeq" id="WP_191362795.1">
    <property type="nucleotide sequence ID" value="NZ_JAKNHQ010000004.1"/>
</dbReference>
<dbReference type="PANTHER" id="PTHR30146">
    <property type="entry name" value="LACI-RELATED TRANSCRIPTIONAL REPRESSOR"/>
    <property type="match status" value="1"/>
</dbReference>
<dbReference type="InterPro" id="IPR000843">
    <property type="entry name" value="HTH_LacI"/>
</dbReference>
<keyword evidence="1" id="KW-0805">Transcription regulation</keyword>
<accession>A0ABS9MHC5</accession>
<gene>
    <name evidence="5" type="ORF">L0P57_04585</name>
</gene>
<comment type="caution">
    <text evidence="5">The sequence shown here is derived from an EMBL/GenBank/DDBJ whole genome shotgun (WGS) entry which is preliminary data.</text>
</comment>
<reference evidence="5 6" key="1">
    <citation type="submission" date="2022-01" db="EMBL/GenBank/DDBJ databases">
        <title>Collection of gut derived symbiotic bacterial strains cultured from healthy donors.</title>
        <authorList>
            <person name="Lin H."/>
            <person name="Kohout C."/>
            <person name="Waligurski E."/>
            <person name="Pamer E.G."/>
        </authorList>
    </citation>
    <scope>NUCLEOTIDE SEQUENCE [LARGE SCALE GENOMIC DNA]</scope>
    <source>
        <strain evidence="5 6">DFI.7.58</strain>
    </source>
</reference>
<feature type="domain" description="HTH lacI-type" evidence="4">
    <location>
        <begin position="2"/>
        <end position="53"/>
    </location>
</feature>
<dbReference type="InterPro" id="IPR028082">
    <property type="entry name" value="Peripla_BP_I"/>
</dbReference>
<dbReference type="CDD" id="cd01392">
    <property type="entry name" value="HTH_LacI"/>
    <property type="match status" value="1"/>
</dbReference>
<sequence length="343" mass="37664">MATIKDIAKKLGIATSTVSKGLNGAKDISEETRQLVLDTAVEMGYAVKRVQRKGTHKVCILIENMEYNSIDQFGYEIIVGFKLAAARRHFDVTVLPTNLNMQAEEKYDSFMLKNGFCGAFLLGFSLHDDYIAQVHKTSVPTVLFDNVIQNRHVGSVGTDGFEGIELAVRLLADGGHKRIALLNGAKNSMVTQERHDAFLESMERHKLTVDPALVQNGWFVADCAKQHVAHFLEHGATAIVCASDLIASGVIAELKRLGKRVPEDVSVIGFDDLPIAQHLCPALTTVRQDRVSLGKSAFMLLEELIGGVSIGKLLLRPELIIRESTGPCPEKEAPKIPQKSLYF</sequence>
<dbReference type="PROSITE" id="PS50932">
    <property type="entry name" value="HTH_LACI_2"/>
    <property type="match status" value="1"/>
</dbReference>
<keyword evidence="2" id="KW-0238">DNA-binding</keyword>
<evidence type="ECO:0000256" key="1">
    <source>
        <dbReference type="ARBA" id="ARBA00023015"/>
    </source>
</evidence>
<dbReference type="PANTHER" id="PTHR30146:SF109">
    <property type="entry name" value="HTH-TYPE TRANSCRIPTIONAL REGULATOR GALS"/>
    <property type="match status" value="1"/>
</dbReference>
<dbReference type="Pfam" id="PF13377">
    <property type="entry name" value="Peripla_BP_3"/>
    <property type="match status" value="1"/>
</dbReference>
<proteinExistence type="predicted"/>
<protein>
    <submittedName>
        <fullName evidence="5">LacI family transcriptional regulator</fullName>
    </submittedName>
</protein>
<dbReference type="SUPFAM" id="SSF53822">
    <property type="entry name" value="Periplasmic binding protein-like I"/>
    <property type="match status" value="1"/>
</dbReference>
<evidence type="ECO:0000256" key="3">
    <source>
        <dbReference type="ARBA" id="ARBA00023163"/>
    </source>
</evidence>
<dbReference type="CDD" id="cd06267">
    <property type="entry name" value="PBP1_LacI_sugar_binding-like"/>
    <property type="match status" value="1"/>
</dbReference>
<keyword evidence="3" id="KW-0804">Transcription</keyword>
<evidence type="ECO:0000313" key="5">
    <source>
        <dbReference type="EMBL" id="MCG4610211.1"/>
    </source>
</evidence>
<dbReference type="Proteomes" id="UP001298681">
    <property type="component" value="Unassembled WGS sequence"/>
</dbReference>
<dbReference type="Pfam" id="PF00356">
    <property type="entry name" value="LacI"/>
    <property type="match status" value="1"/>
</dbReference>
<dbReference type="EMBL" id="JAKNHQ010000004">
    <property type="protein sequence ID" value="MCG4610211.1"/>
    <property type="molecule type" value="Genomic_DNA"/>
</dbReference>
<dbReference type="InterPro" id="IPR010982">
    <property type="entry name" value="Lambda_DNA-bd_dom_sf"/>
</dbReference>
<dbReference type="Gene3D" id="3.40.50.2300">
    <property type="match status" value="2"/>
</dbReference>
<name>A0ABS9MHC5_9FIRM</name>
<evidence type="ECO:0000259" key="4">
    <source>
        <dbReference type="PROSITE" id="PS50932"/>
    </source>
</evidence>
<evidence type="ECO:0000313" key="6">
    <source>
        <dbReference type="Proteomes" id="UP001298681"/>
    </source>
</evidence>
<dbReference type="SMART" id="SM00354">
    <property type="entry name" value="HTH_LACI"/>
    <property type="match status" value="1"/>
</dbReference>
<keyword evidence="6" id="KW-1185">Reference proteome</keyword>
<dbReference type="Gene3D" id="1.10.260.40">
    <property type="entry name" value="lambda repressor-like DNA-binding domains"/>
    <property type="match status" value="1"/>
</dbReference>
<organism evidence="5 6">
    <name type="scientific">Anaeromassilibacillus senegalensis</name>
    <dbReference type="NCBI Taxonomy" id="1673717"/>
    <lineage>
        <taxon>Bacteria</taxon>
        <taxon>Bacillati</taxon>
        <taxon>Bacillota</taxon>
        <taxon>Clostridia</taxon>
        <taxon>Eubacteriales</taxon>
        <taxon>Acutalibacteraceae</taxon>
        <taxon>Anaeromassilibacillus</taxon>
    </lineage>
</organism>
<evidence type="ECO:0000256" key="2">
    <source>
        <dbReference type="ARBA" id="ARBA00023125"/>
    </source>
</evidence>
<dbReference type="InterPro" id="IPR046335">
    <property type="entry name" value="LacI/GalR-like_sensor"/>
</dbReference>
<dbReference type="SUPFAM" id="SSF47413">
    <property type="entry name" value="lambda repressor-like DNA-binding domains"/>
    <property type="match status" value="1"/>
</dbReference>